<sequence length="890" mass="92099">MSTPYRSGAMMAAGARVRDAGGSEGGAAVAGVGAMPSVGGRSSSALDLQAERFNFSTQLVVDYSRPTRGSSNAASQANDGCPQGGDEGDDKQDDNDDNESLSSVESTGMGYGDPEAPERSRGVRRAEPSEAGSGPGPVRTASATSGDATPHTVPSTPAATAVAAEAAGGRPPMPPGRPPVTPSARLSTDGAAGPAGPGPSSSGAGAQAGGGGASSRPGGWPGTVLSKLGIPWGRDRDRERTEREAGMTRNVSLGSLGQYQYPMADAFSEKALEEQLAAGNGLGMMTGGGTGGGGGHYYRYVFDPADIQAEMEVTARVRRAAAEALMEANAKLAEAQAAAAALQQQVEQAKQLEQELEQLRSERSAAQAAKAALEDEMGAVRRQLEGMKDTESSLQSELEGMRSQADIWRSSKDGETEKLKQENSLLRSQLTTRLSELQTCRTRLSEGEAERQRLMREAEDLQNKIQWLTKINLQLETSASQLNDARKAAAEWQERFMRERNEFEFDHVFPPTAGQSDVFEEAVASLVRSVADGYNACIFAYGQTGSGKTHTMQGPQEDPGIYVRALRELFRIATEEDGAAAAAASASAAVSATASATASARGSSSGGGDASEAPAASTAATDDVVAAAAAAVATLGRYTFHVSMLEIYNEAVHDLLAGEGGVTKALDVSGMGAGDLPPGHERVPGLTWRPVSSTEGVEALLREGGRNRATAATSLNAHSSRSHALLCVRVTVTGGDGRSRVSVLHLVDLAGSERVDKSEVTGQQLKEAQSINRSLSALGDVVSALQRRSSHIPFRNSKLTAVLLVCNIAPEATSGSETLSSLNFASRAAQVELGVARKAASVDRSSPALGPPAPPPQPLASQPPLPIMNGTAAKVRAQAAAAAGGRGGQR</sequence>
<feature type="compositionally biased region" description="Basic and acidic residues" evidence="7">
    <location>
        <begin position="116"/>
        <end position="128"/>
    </location>
</feature>
<feature type="compositionally biased region" description="Low complexity" evidence="7">
    <location>
        <begin position="148"/>
        <end position="170"/>
    </location>
</feature>
<dbReference type="PRINTS" id="PR00380">
    <property type="entry name" value="KINESINHEAVY"/>
</dbReference>
<dbReference type="InterPro" id="IPR036961">
    <property type="entry name" value="Kinesin_motor_dom_sf"/>
</dbReference>
<feature type="region of interest" description="Disordered" evidence="7">
    <location>
        <begin position="1"/>
        <end position="43"/>
    </location>
</feature>
<feature type="compositionally biased region" description="Low complexity" evidence="7">
    <location>
        <begin position="26"/>
        <end position="40"/>
    </location>
</feature>
<feature type="compositionally biased region" description="Low complexity" evidence="7">
    <location>
        <begin position="190"/>
        <end position="205"/>
    </location>
</feature>
<feature type="compositionally biased region" description="Polar residues" evidence="7">
    <location>
        <begin position="67"/>
        <end position="78"/>
    </location>
</feature>
<evidence type="ECO:0000313" key="9">
    <source>
        <dbReference type="EMBL" id="KXZ52502.1"/>
    </source>
</evidence>
<evidence type="ECO:0000256" key="5">
    <source>
        <dbReference type="RuleBase" id="RU000394"/>
    </source>
</evidence>
<feature type="region of interest" description="Disordered" evidence="7">
    <location>
        <begin position="59"/>
        <end position="246"/>
    </location>
</feature>
<name>A0A150GRW5_GONPE</name>
<dbReference type="GO" id="GO:0007018">
    <property type="term" value="P:microtubule-based movement"/>
    <property type="evidence" value="ECO:0007669"/>
    <property type="project" value="InterPro"/>
</dbReference>
<evidence type="ECO:0000256" key="3">
    <source>
        <dbReference type="ARBA" id="ARBA00023175"/>
    </source>
</evidence>
<feature type="coiled-coil region" evidence="6">
    <location>
        <begin position="318"/>
        <end position="390"/>
    </location>
</feature>
<dbReference type="PROSITE" id="PS00411">
    <property type="entry name" value="KINESIN_MOTOR_1"/>
    <property type="match status" value="1"/>
</dbReference>
<feature type="coiled-coil region" evidence="6">
    <location>
        <begin position="437"/>
        <end position="502"/>
    </location>
</feature>
<dbReference type="PROSITE" id="PS50067">
    <property type="entry name" value="KINESIN_MOTOR_2"/>
    <property type="match status" value="1"/>
</dbReference>
<feature type="region of interest" description="Disordered" evidence="7">
    <location>
        <begin position="842"/>
        <end position="869"/>
    </location>
</feature>
<evidence type="ECO:0000313" key="10">
    <source>
        <dbReference type="Proteomes" id="UP000075714"/>
    </source>
</evidence>
<dbReference type="InterPro" id="IPR027640">
    <property type="entry name" value="Kinesin-like_fam"/>
</dbReference>
<dbReference type="PANTHER" id="PTHR47972">
    <property type="entry name" value="KINESIN-LIKE PROTEIN KLP-3"/>
    <property type="match status" value="1"/>
</dbReference>
<dbReference type="Pfam" id="PF00225">
    <property type="entry name" value="Kinesin"/>
    <property type="match status" value="1"/>
</dbReference>
<evidence type="ECO:0000256" key="4">
    <source>
        <dbReference type="PROSITE-ProRule" id="PRU00283"/>
    </source>
</evidence>
<dbReference type="GO" id="GO:0008017">
    <property type="term" value="F:microtubule binding"/>
    <property type="evidence" value="ECO:0007669"/>
    <property type="project" value="InterPro"/>
</dbReference>
<feature type="compositionally biased region" description="Basic and acidic residues" evidence="7">
    <location>
        <begin position="233"/>
        <end position="246"/>
    </location>
</feature>
<feature type="compositionally biased region" description="Acidic residues" evidence="7">
    <location>
        <begin position="86"/>
        <end position="99"/>
    </location>
</feature>
<feature type="compositionally biased region" description="Pro residues" evidence="7">
    <location>
        <begin position="171"/>
        <end position="181"/>
    </location>
</feature>
<keyword evidence="1 4" id="KW-0547">Nucleotide-binding</keyword>
<dbReference type="GO" id="GO:0005524">
    <property type="term" value="F:ATP binding"/>
    <property type="evidence" value="ECO:0007669"/>
    <property type="project" value="UniProtKB-UniRule"/>
</dbReference>
<keyword evidence="10" id="KW-1185">Reference proteome</keyword>
<evidence type="ECO:0000256" key="6">
    <source>
        <dbReference type="SAM" id="Coils"/>
    </source>
</evidence>
<feature type="binding site" evidence="4">
    <location>
        <begin position="542"/>
        <end position="549"/>
    </location>
    <ligand>
        <name>ATP</name>
        <dbReference type="ChEBI" id="CHEBI:30616"/>
    </ligand>
</feature>
<dbReference type="Proteomes" id="UP000075714">
    <property type="component" value="Unassembled WGS sequence"/>
</dbReference>
<keyword evidence="5" id="KW-0493">Microtubule</keyword>
<keyword evidence="6" id="KW-0175">Coiled coil</keyword>
<dbReference type="SUPFAM" id="SSF52540">
    <property type="entry name" value="P-loop containing nucleoside triphosphate hydrolases"/>
    <property type="match status" value="1"/>
</dbReference>
<organism evidence="9 10">
    <name type="scientific">Gonium pectorale</name>
    <name type="common">Green alga</name>
    <dbReference type="NCBI Taxonomy" id="33097"/>
    <lineage>
        <taxon>Eukaryota</taxon>
        <taxon>Viridiplantae</taxon>
        <taxon>Chlorophyta</taxon>
        <taxon>core chlorophytes</taxon>
        <taxon>Chlorophyceae</taxon>
        <taxon>CS clade</taxon>
        <taxon>Chlamydomonadales</taxon>
        <taxon>Volvocaceae</taxon>
        <taxon>Gonium</taxon>
    </lineage>
</organism>
<accession>A0A150GRW5</accession>
<dbReference type="STRING" id="33097.A0A150GRW5"/>
<dbReference type="InterPro" id="IPR001752">
    <property type="entry name" value="Kinesin_motor_dom"/>
</dbReference>
<feature type="domain" description="Kinesin motor" evidence="8">
    <location>
        <begin position="464"/>
        <end position="845"/>
    </location>
</feature>
<keyword evidence="3 4" id="KW-0505">Motor protein</keyword>
<proteinExistence type="inferred from homology"/>
<evidence type="ECO:0000256" key="2">
    <source>
        <dbReference type="ARBA" id="ARBA00022840"/>
    </source>
</evidence>
<dbReference type="EMBL" id="LSYV01000010">
    <property type="protein sequence ID" value="KXZ52502.1"/>
    <property type="molecule type" value="Genomic_DNA"/>
</dbReference>
<comment type="caution">
    <text evidence="9">The sequence shown here is derived from an EMBL/GenBank/DDBJ whole genome shotgun (WGS) entry which is preliminary data.</text>
</comment>
<dbReference type="GO" id="GO:0003777">
    <property type="term" value="F:microtubule motor activity"/>
    <property type="evidence" value="ECO:0007669"/>
    <property type="project" value="InterPro"/>
</dbReference>
<dbReference type="Gene3D" id="3.40.850.10">
    <property type="entry name" value="Kinesin motor domain"/>
    <property type="match status" value="1"/>
</dbReference>
<keyword evidence="2 4" id="KW-0067">ATP-binding</keyword>
<dbReference type="InterPro" id="IPR027417">
    <property type="entry name" value="P-loop_NTPase"/>
</dbReference>
<dbReference type="AlphaFoldDB" id="A0A150GRW5"/>
<comment type="similarity">
    <text evidence="4 5">Belongs to the TRAFAC class myosin-kinesin ATPase superfamily. Kinesin family.</text>
</comment>
<protein>
    <recommendedName>
        <fullName evidence="5">Kinesin-like protein</fullName>
    </recommendedName>
</protein>
<dbReference type="InterPro" id="IPR019821">
    <property type="entry name" value="Kinesin_motor_CS"/>
</dbReference>
<evidence type="ECO:0000256" key="1">
    <source>
        <dbReference type="ARBA" id="ARBA00022741"/>
    </source>
</evidence>
<evidence type="ECO:0000259" key="8">
    <source>
        <dbReference type="PROSITE" id="PS50067"/>
    </source>
</evidence>
<dbReference type="GO" id="GO:0005874">
    <property type="term" value="C:microtubule"/>
    <property type="evidence" value="ECO:0007669"/>
    <property type="project" value="UniProtKB-KW"/>
</dbReference>
<gene>
    <name evidence="9" type="ORF">GPECTOR_9g546</name>
</gene>
<dbReference type="OrthoDB" id="3176171at2759"/>
<feature type="compositionally biased region" description="Pro residues" evidence="7">
    <location>
        <begin position="849"/>
        <end position="866"/>
    </location>
</feature>
<dbReference type="PANTHER" id="PTHR47972:SF28">
    <property type="entry name" value="KINESIN-LIKE PROTEIN KLP-3"/>
    <property type="match status" value="1"/>
</dbReference>
<evidence type="ECO:0000256" key="7">
    <source>
        <dbReference type="SAM" id="MobiDB-lite"/>
    </source>
</evidence>
<reference evidence="10" key="1">
    <citation type="journal article" date="2016" name="Nat. Commun.">
        <title>The Gonium pectorale genome demonstrates co-option of cell cycle regulation during the evolution of multicellularity.</title>
        <authorList>
            <person name="Hanschen E.R."/>
            <person name="Marriage T.N."/>
            <person name="Ferris P.J."/>
            <person name="Hamaji T."/>
            <person name="Toyoda A."/>
            <person name="Fujiyama A."/>
            <person name="Neme R."/>
            <person name="Noguchi H."/>
            <person name="Minakuchi Y."/>
            <person name="Suzuki M."/>
            <person name="Kawai-Toyooka H."/>
            <person name="Smith D.R."/>
            <person name="Sparks H."/>
            <person name="Anderson J."/>
            <person name="Bakaric R."/>
            <person name="Luria V."/>
            <person name="Karger A."/>
            <person name="Kirschner M.W."/>
            <person name="Durand P.M."/>
            <person name="Michod R.E."/>
            <person name="Nozaki H."/>
            <person name="Olson B.J."/>
        </authorList>
    </citation>
    <scope>NUCLEOTIDE SEQUENCE [LARGE SCALE GENOMIC DNA]</scope>
    <source>
        <strain evidence="10">NIES-2863</strain>
    </source>
</reference>
<dbReference type="SMART" id="SM00129">
    <property type="entry name" value="KISc"/>
    <property type="match status" value="1"/>
</dbReference>